<reference evidence="1" key="1">
    <citation type="journal article" date="2013" name="Genetics">
        <title>The draft genome and transcriptome of Panagrellus redivivus are shaped by the harsh demands of a free-living lifestyle.</title>
        <authorList>
            <person name="Srinivasan J."/>
            <person name="Dillman A.R."/>
            <person name="Macchietto M.G."/>
            <person name="Heikkinen L."/>
            <person name="Lakso M."/>
            <person name="Fracchia K.M."/>
            <person name="Antoshechkin I."/>
            <person name="Mortazavi A."/>
            <person name="Wong G."/>
            <person name="Sternberg P.W."/>
        </authorList>
    </citation>
    <scope>NUCLEOTIDE SEQUENCE [LARGE SCALE GENOMIC DNA]</scope>
    <source>
        <strain evidence="1">MT8872</strain>
    </source>
</reference>
<accession>A0A7E4W886</accession>
<name>A0A7E4W886_PANRE</name>
<dbReference type="WBParaSite" id="Pan_g7464.t1">
    <property type="protein sequence ID" value="Pan_g7464.t1"/>
    <property type="gene ID" value="Pan_g7464"/>
</dbReference>
<dbReference type="Proteomes" id="UP000492821">
    <property type="component" value="Unassembled WGS sequence"/>
</dbReference>
<sequence length="78" mass="9054">MDYIVKTGGRRGQATDRIGPSCIHANLRNIQEKHLRSGPGPEQLRQQAEADFEELCKVKVRRKTFNWRQQGYPFLEAQ</sequence>
<evidence type="ECO:0000313" key="2">
    <source>
        <dbReference type="WBParaSite" id="Pan_g7464.t1"/>
    </source>
</evidence>
<organism evidence="1 2">
    <name type="scientific">Panagrellus redivivus</name>
    <name type="common">Microworm</name>
    <dbReference type="NCBI Taxonomy" id="6233"/>
    <lineage>
        <taxon>Eukaryota</taxon>
        <taxon>Metazoa</taxon>
        <taxon>Ecdysozoa</taxon>
        <taxon>Nematoda</taxon>
        <taxon>Chromadorea</taxon>
        <taxon>Rhabditida</taxon>
        <taxon>Tylenchina</taxon>
        <taxon>Panagrolaimomorpha</taxon>
        <taxon>Panagrolaimoidea</taxon>
        <taxon>Panagrolaimidae</taxon>
        <taxon>Panagrellus</taxon>
    </lineage>
</organism>
<evidence type="ECO:0000313" key="1">
    <source>
        <dbReference type="Proteomes" id="UP000492821"/>
    </source>
</evidence>
<reference evidence="2" key="2">
    <citation type="submission" date="2020-10" db="UniProtKB">
        <authorList>
            <consortium name="WormBaseParasite"/>
        </authorList>
    </citation>
    <scope>IDENTIFICATION</scope>
</reference>
<keyword evidence="1" id="KW-1185">Reference proteome</keyword>
<protein>
    <submittedName>
        <fullName evidence="2">Uncharacterized protein</fullName>
    </submittedName>
</protein>
<proteinExistence type="predicted"/>
<dbReference type="AlphaFoldDB" id="A0A7E4W886"/>